<dbReference type="EC" id="5.2.1.8" evidence="3"/>
<dbReference type="EMBL" id="CXWC01000015">
    <property type="protein sequence ID" value="CTQ78208.1"/>
    <property type="molecule type" value="Genomic_DNA"/>
</dbReference>
<dbReference type="SUPFAM" id="SSF54534">
    <property type="entry name" value="FKBP-like"/>
    <property type="match status" value="1"/>
</dbReference>
<evidence type="ECO:0000313" key="12">
    <source>
        <dbReference type="EMBL" id="CTQ78208.1"/>
    </source>
</evidence>
<evidence type="ECO:0000256" key="2">
    <source>
        <dbReference type="ARBA" id="ARBA00007656"/>
    </source>
</evidence>
<comment type="catalytic activity">
    <reaction evidence="1">
        <text>[protein]-peptidylproline (omega=180) = [protein]-peptidylproline (omega=0)</text>
        <dbReference type="Rhea" id="RHEA:16237"/>
        <dbReference type="Rhea" id="RHEA-COMP:10747"/>
        <dbReference type="Rhea" id="RHEA-COMP:10748"/>
        <dbReference type="ChEBI" id="CHEBI:83833"/>
        <dbReference type="ChEBI" id="CHEBI:83834"/>
        <dbReference type="EC" id="5.2.1.8"/>
    </reaction>
</comment>
<keyword evidence="6" id="KW-0697">Rotamase</keyword>
<dbReference type="STRING" id="311410.LA5095_04928"/>
<evidence type="ECO:0000256" key="1">
    <source>
        <dbReference type="ARBA" id="ARBA00000971"/>
    </source>
</evidence>
<dbReference type="PANTHER" id="PTHR47245">
    <property type="entry name" value="PEPTIDYLPROLYL ISOMERASE"/>
    <property type="match status" value="1"/>
</dbReference>
<name>A0A0M7AYU3_9HYPH</name>
<proteinExistence type="inferred from homology"/>
<dbReference type="OrthoDB" id="196786at2"/>
<comment type="similarity">
    <text evidence="2">Belongs to the PpiC/parvulin rotamase family.</text>
</comment>
<dbReference type="GeneID" id="97672749"/>
<feature type="domain" description="PpiC" evidence="11">
    <location>
        <begin position="121"/>
        <end position="243"/>
    </location>
</feature>
<dbReference type="AlphaFoldDB" id="A0A0M7AYU3"/>
<protein>
    <recommendedName>
        <fullName evidence="4">Parvulin-like PPIase</fullName>
        <ecNumber evidence="3">5.2.1.8</ecNumber>
    </recommendedName>
    <alternativeName>
        <fullName evidence="8">Peptidyl-prolyl cis-trans isomerase plp</fullName>
    </alternativeName>
    <alternativeName>
        <fullName evidence="9">Rotamase plp</fullName>
    </alternativeName>
</protein>
<reference evidence="13" key="1">
    <citation type="submission" date="2015-07" db="EMBL/GenBank/DDBJ databases">
        <authorList>
            <person name="Rodrigo-Torres Lidia"/>
            <person name="Arahal R.David."/>
        </authorList>
    </citation>
    <scope>NUCLEOTIDE SEQUENCE [LARGE SCALE GENOMIC DNA]</scope>
    <source>
        <strain evidence="13">CECT 5096</strain>
    </source>
</reference>
<accession>A0A0M7AYU3</accession>
<evidence type="ECO:0000259" key="11">
    <source>
        <dbReference type="Pfam" id="PF13145"/>
    </source>
</evidence>
<evidence type="ECO:0000256" key="9">
    <source>
        <dbReference type="ARBA" id="ARBA00031484"/>
    </source>
</evidence>
<evidence type="ECO:0000256" key="4">
    <source>
        <dbReference type="ARBA" id="ARBA00018370"/>
    </source>
</evidence>
<keyword evidence="10" id="KW-1133">Transmembrane helix</keyword>
<evidence type="ECO:0000256" key="10">
    <source>
        <dbReference type="SAM" id="Phobius"/>
    </source>
</evidence>
<dbReference type="InterPro" id="IPR050245">
    <property type="entry name" value="PrsA_foldase"/>
</dbReference>
<keyword evidence="5" id="KW-0732">Signal</keyword>
<feature type="transmembrane region" description="Helical" evidence="10">
    <location>
        <begin position="12"/>
        <end position="29"/>
    </location>
</feature>
<evidence type="ECO:0000256" key="5">
    <source>
        <dbReference type="ARBA" id="ARBA00022729"/>
    </source>
</evidence>
<dbReference type="InterPro" id="IPR046357">
    <property type="entry name" value="PPIase_dom_sf"/>
</dbReference>
<dbReference type="Pfam" id="PF13145">
    <property type="entry name" value="Rotamase_2"/>
    <property type="match status" value="1"/>
</dbReference>
<dbReference type="PANTHER" id="PTHR47245:SF1">
    <property type="entry name" value="FOLDASE PROTEIN PRSA"/>
    <property type="match status" value="1"/>
</dbReference>
<keyword evidence="10" id="KW-0812">Transmembrane</keyword>
<dbReference type="Gene3D" id="3.10.50.40">
    <property type="match status" value="1"/>
</dbReference>
<dbReference type="Proteomes" id="UP000049983">
    <property type="component" value="Unassembled WGS sequence"/>
</dbReference>
<dbReference type="GO" id="GO:0003755">
    <property type="term" value="F:peptidyl-prolyl cis-trans isomerase activity"/>
    <property type="evidence" value="ECO:0007669"/>
    <property type="project" value="UniProtKB-KW"/>
</dbReference>
<evidence type="ECO:0000256" key="8">
    <source>
        <dbReference type="ARBA" id="ARBA00030642"/>
    </source>
</evidence>
<organism evidence="12 13">
    <name type="scientific">Roseibium album</name>
    <dbReference type="NCBI Taxonomy" id="311410"/>
    <lineage>
        <taxon>Bacteria</taxon>
        <taxon>Pseudomonadati</taxon>
        <taxon>Pseudomonadota</taxon>
        <taxon>Alphaproteobacteria</taxon>
        <taxon>Hyphomicrobiales</taxon>
        <taxon>Stappiaceae</taxon>
        <taxon>Roseibium</taxon>
    </lineage>
</organism>
<evidence type="ECO:0000256" key="3">
    <source>
        <dbReference type="ARBA" id="ARBA00013194"/>
    </source>
</evidence>
<keyword evidence="7 12" id="KW-0413">Isomerase</keyword>
<dbReference type="RefSeq" id="WP_055404434.1">
    <property type="nucleotide sequence ID" value="NZ_CXWA01000009.1"/>
</dbReference>
<evidence type="ECO:0000313" key="13">
    <source>
        <dbReference type="Proteomes" id="UP000049983"/>
    </source>
</evidence>
<keyword evidence="13" id="KW-1185">Reference proteome</keyword>
<gene>
    <name evidence="12" type="ORF">LA5096_05503</name>
</gene>
<evidence type="ECO:0000256" key="6">
    <source>
        <dbReference type="ARBA" id="ARBA00023110"/>
    </source>
</evidence>
<evidence type="ECO:0000256" key="7">
    <source>
        <dbReference type="ARBA" id="ARBA00023235"/>
    </source>
</evidence>
<sequence length="279" mass="31993">MTGIRRLASQPLVHFLLLGSLIFAAYGFISPPPESEPVDENAEIVVTQQKLQRLVTEFEAVWQRLPTEEEKQTLVASYVREEVLVREALKLGLDRDDIVLRRRLVQKMDFLTTAAARSRKPTEEDLKSYYAANRNAYLRSGRISYEQVFLGSPADEELAEEVQDRLRQGADPEVLGTRTLLPFRLDMSARSKIDGVFGDGFYERIEALPLNEWSGPVQSGYGQHLIRVTQRQSAEYLPFESIRNEVEADWALRKAEELREDAYAAMRERYRIVLPETGQ</sequence>
<dbReference type="InterPro" id="IPR000297">
    <property type="entry name" value="PPIase_PpiC"/>
</dbReference>
<keyword evidence="10" id="KW-0472">Membrane</keyword>